<dbReference type="AlphaFoldDB" id="A0A0G0T1X7"/>
<reference evidence="2 3" key="1">
    <citation type="journal article" date="2015" name="Nature">
        <title>rRNA introns, odd ribosomes, and small enigmatic genomes across a large radiation of phyla.</title>
        <authorList>
            <person name="Brown C.T."/>
            <person name="Hug L.A."/>
            <person name="Thomas B.C."/>
            <person name="Sharon I."/>
            <person name="Castelle C.J."/>
            <person name="Singh A."/>
            <person name="Wilkins M.J."/>
            <person name="Williams K.H."/>
            <person name="Banfield J.F."/>
        </authorList>
    </citation>
    <scope>NUCLEOTIDE SEQUENCE [LARGE SCALE GENOMIC DNA]</scope>
</reference>
<evidence type="ECO:0000313" key="2">
    <source>
        <dbReference type="EMBL" id="KKR71063.1"/>
    </source>
</evidence>
<name>A0A0G0T1X7_9BACT</name>
<dbReference type="Proteomes" id="UP000034562">
    <property type="component" value="Unassembled WGS sequence"/>
</dbReference>
<keyword evidence="1" id="KW-0812">Transmembrane</keyword>
<evidence type="ECO:0000256" key="1">
    <source>
        <dbReference type="SAM" id="Phobius"/>
    </source>
</evidence>
<sequence>MVLPGTVLGKSFDLSLGKFSLPVTYLEAGAVIFLLFLLILTIAQVRRHYVSWSLKGGLFGIFFGFLLALILEGFLLIGGRTALTEALGWKNAPKPIQIALDSGRSKLVQVLGIQNQIPTSVAKENATVQSTIQTLQSLNPADMKKVKNLLCR</sequence>
<protein>
    <submittedName>
        <fullName evidence="2">Uncharacterized protein</fullName>
    </submittedName>
</protein>
<organism evidence="2 3">
    <name type="scientific">Candidatus Woesebacteria bacterium GW2011_GWA2_40_7b</name>
    <dbReference type="NCBI Taxonomy" id="1618563"/>
    <lineage>
        <taxon>Bacteria</taxon>
        <taxon>Candidatus Woeseibacteriota</taxon>
    </lineage>
</organism>
<accession>A0A0G0T1X7</accession>
<gene>
    <name evidence="2" type="ORF">UU12_C0009G0007</name>
</gene>
<feature type="transmembrane region" description="Helical" evidence="1">
    <location>
        <begin position="23"/>
        <end position="45"/>
    </location>
</feature>
<keyword evidence="1" id="KW-0472">Membrane</keyword>
<dbReference type="EMBL" id="LBZK01000009">
    <property type="protein sequence ID" value="KKR71063.1"/>
    <property type="molecule type" value="Genomic_DNA"/>
</dbReference>
<dbReference type="STRING" id="1618563.UU12_C0009G0007"/>
<feature type="transmembrane region" description="Helical" evidence="1">
    <location>
        <begin position="57"/>
        <end position="77"/>
    </location>
</feature>
<comment type="caution">
    <text evidence="2">The sequence shown here is derived from an EMBL/GenBank/DDBJ whole genome shotgun (WGS) entry which is preliminary data.</text>
</comment>
<evidence type="ECO:0000313" key="3">
    <source>
        <dbReference type="Proteomes" id="UP000034562"/>
    </source>
</evidence>
<proteinExistence type="predicted"/>
<keyword evidence="1" id="KW-1133">Transmembrane helix</keyword>